<dbReference type="SUPFAM" id="SSF48452">
    <property type="entry name" value="TPR-like"/>
    <property type="match status" value="1"/>
</dbReference>
<feature type="transmembrane region" description="Helical" evidence="2">
    <location>
        <begin position="518"/>
        <end position="540"/>
    </location>
</feature>
<dbReference type="Pfam" id="PF11028">
    <property type="entry name" value="TMEM260-like"/>
    <property type="match status" value="1"/>
</dbReference>
<organism evidence="3">
    <name type="scientific">candidate division WOR-3 bacterium</name>
    <dbReference type="NCBI Taxonomy" id="2052148"/>
    <lineage>
        <taxon>Bacteria</taxon>
        <taxon>Bacteria division WOR-3</taxon>
    </lineage>
</organism>
<feature type="transmembrane region" description="Helical" evidence="2">
    <location>
        <begin position="262"/>
        <end position="280"/>
    </location>
</feature>
<feature type="transmembrane region" description="Helical" evidence="2">
    <location>
        <begin position="138"/>
        <end position="158"/>
    </location>
</feature>
<dbReference type="EMBL" id="DSLG01000006">
    <property type="protein sequence ID" value="HEA87423.1"/>
    <property type="molecule type" value="Genomic_DNA"/>
</dbReference>
<evidence type="ECO:0000256" key="1">
    <source>
        <dbReference type="PROSITE-ProRule" id="PRU00339"/>
    </source>
</evidence>
<feature type="transmembrane region" description="Helical" evidence="2">
    <location>
        <begin position="6"/>
        <end position="26"/>
    </location>
</feature>
<feature type="transmembrane region" description="Helical" evidence="2">
    <location>
        <begin position="445"/>
        <end position="466"/>
    </location>
</feature>
<feature type="repeat" description="TPR" evidence="1">
    <location>
        <begin position="880"/>
        <end position="913"/>
    </location>
</feature>
<comment type="caution">
    <text evidence="3">The sequence shown here is derived from an EMBL/GenBank/DDBJ whole genome shotgun (WGS) entry which is preliminary data.</text>
</comment>
<dbReference type="InterPro" id="IPR019734">
    <property type="entry name" value="TPR_rpt"/>
</dbReference>
<feature type="transmembrane region" description="Helical" evidence="2">
    <location>
        <begin position="303"/>
        <end position="323"/>
    </location>
</feature>
<evidence type="ECO:0000313" key="3">
    <source>
        <dbReference type="EMBL" id="HEA87423.1"/>
    </source>
</evidence>
<keyword evidence="1" id="KW-0802">TPR repeat</keyword>
<proteinExistence type="predicted"/>
<dbReference type="PANTHER" id="PTHR16214:SF3">
    <property type="entry name" value="TRANSMEMBRANE PROTEIN 260"/>
    <property type="match status" value="1"/>
</dbReference>
<keyword evidence="2" id="KW-0472">Membrane</keyword>
<dbReference type="EMBL" id="DSTU01000002">
    <property type="protein sequence ID" value="HFJ53274.1"/>
    <property type="molecule type" value="Genomic_DNA"/>
</dbReference>
<feature type="transmembrane region" description="Helical" evidence="2">
    <location>
        <begin position="38"/>
        <end position="59"/>
    </location>
</feature>
<dbReference type="InterPro" id="IPR021280">
    <property type="entry name" value="TMEM260-like"/>
</dbReference>
<dbReference type="Gene3D" id="1.25.40.10">
    <property type="entry name" value="Tetratricopeptide repeat domain"/>
    <property type="match status" value="1"/>
</dbReference>
<evidence type="ECO:0000313" key="4">
    <source>
        <dbReference type="EMBL" id="HFJ53274.1"/>
    </source>
</evidence>
<feature type="transmembrane region" description="Helical" evidence="2">
    <location>
        <begin position="229"/>
        <end position="250"/>
    </location>
</feature>
<dbReference type="AlphaFoldDB" id="A0A7C1NCP4"/>
<name>A0A7C1NCP4_UNCW3</name>
<dbReference type="InterPro" id="IPR011990">
    <property type="entry name" value="TPR-like_helical_dom_sf"/>
</dbReference>
<feature type="transmembrane region" description="Helical" evidence="2">
    <location>
        <begin position="335"/>
        <end position="354"/>
    </location>
</feature>
<accession>A0A7C1NCP4</accession>
<feature type="transmembrane region" description="Helical" evidence="2">
    <location>
        <begin position="170"/>
        <end position="203"/>
    </location>
</feature>
<reference evidence="3" key="1">
    <citation type="journal article" date="2020" name="mSystems">
        <title>Genome- and Community-Level Interaction Insights into Carbon Utilization and Element Cycling Functions of Hydrothermarchaeota in Hydrothermal Sediment.</title>
        <authorList>
            <person name="Zhou Z."/>
            <person name="Liu Y."/>
            <person name="Xu W."/>
            <person name="Pan J."/>
            <person name="Luo Z.H."/>
            <person name="Li M."/>
        </authorList>
    </citation>
    <scope>NUCLEOTIDE SEQUENCE [LARGE SCALE GENOMIC DNA]</scope>
    <source>
        <strain evidence="3">SpSt-265</strain>
        <strain evidence="4">SpSt-465</strain>
    </source>
</reference>
<dbReference type="PROSITE" id="PS50005">
    <property type="entry name" value="TPR"/>
    <property type="match status" value="1"/>
</dbReference>
<protein>
    <submittedName>
        <fullName evidence="3">DUF2723 domain-containing protein</fullName>
    </submittedName>
</protein>
<dbReference type="InterPro" id="IPR052724">
    <property type="entry name" value="GT117_domain-containing"/>
</dbReference>
<keyword evidence="2" id="KW-0812">Transmembrane</keyword>
<evidence type="ECO:0000256" key="2">
    <source>
        <dbReference type="SAM" id="Phobius"/>
    </source>
</evidence>
<sequence length="959" mass="109684">MNESRWRLVIFLLVFLVVLGVYLYSVAPTASFWDCAELIAVSYIAGIPHPPGTPLFVMLGRIFTMLPIGREIAFRVNLIPALFGAFSCGLLYLIVIKILAINAATEKDRRPWLPHIAGVFGALMCGFAYSYWDNCVEAEVYGPCVVIALTVLYLALVWREGREKGTGDNRQILAAIFLLFVATGIHFTPMLVVFAVLIFALLVDRQAVIHLRFIEFMVGYLLILTVNEMGLSAGTFIVVPLILAGTYYAIRIMERSERNLTLLYGLGILAGVFLVAYIGAGQKLMDDIVLFLASPTVAFIERWFRSPVLVVLFILGYGGYLYWLHTRKKLRAGYVGLLLGLVLLAGTVQFIMLIRARHYPTINEVEPARWRDFVSVLKREQYDPMRLFPRKTQFLTEDEWRANRNPVFDVFRAYIEQIAFYTRYFLWQWGNERFLDVLFTNIPRIFLRLSWQGILGLIPPLLGIWGMVHQFKRDKKSFALIFVAFIVASLGLLTYLNLKFSPSDPRPELKFREVRERDYFFAFSFVFYTIFIGNGAYALLKWLDAELKDKKFAPMPVVAGLVLTFGFVPMLLNYKTVTRRHNWIPAEYGYNMLVCCEGDKAVVFTNGDNDTFPLWFMQTVPSIVAGNDPNFGKNVAVANLSLLNTPWYCKQLKRWGAPISFSEEEIDRLPQGFVTKNNRVVLLKDIMIRNIVATAGGVRLIWPQDYESTPQEFMAKVFGSGYQPRSPVYFATTVSPDNMQDVQPYLRLEGLVQRVVGEREKIPGEGQIDTARTRRLLFEQFKMKSMLDPRVEKDENTRGLLITYAHSYLLLAMEYARTGNYAAACSTLQPALRFELEAPQKMLLFYHYSRFSALSSNYSAALMAVDSALAYAGEDPRLRLELILQRGLIAQGMGNYPEAEKMFQQARAMYPDEWQLVNVLYRLYVDDLHDYNRARTLLTDWLRRHPADSNAARLLHALP</sequence>
<keyword evidence="2" id="KW-1133">Transmembrane helix</keyword>
<feature type="transmembrane region" description="Helical" evidence="2">
    <location>
        <begin position="478"/>
        <end position="498"/>
    </location>
</feature>
<feature type="transmembrane region" description="Helical" evidence="2">
    <location>
        <begin position="552"/>
        <end position="572"/>
    </location>
</feature>
<gene>
    <name evidence="3" type="ORF">ENP94_05365</name>
    <name evidence="4" type="ORF">ENS16_01090</name>
</gene>
<feature type="transmembrane region" description="Helical" evidence="2">
    <location>
        <begin position="112"/>
        <end position="132"/>
    </location>
</feature>
<feature type="transmembrane region" description="Helical" evidence="2">
    <location>
        <begin position="79"/>
        <end position="100"/>
    </location>
</feature>
<dbReference type="PANTHER" id="PTHR16214">
    <property type="entry name" value="TRANSMEMBRANE PROTEIN 260"/>
    <property type="match status" value="1"/>
</dbReference>